<organism evidence="1 2">
    <name type="scientific">Acaulospora morrowiae</name>
    <dbReference type="NCBI Taxonomy" id="94023"/>
    <lineage>
        <taxon>Eukaryota</taxon>
        <taxon>Fungi</taxon>
        <taxon>Fungi incertae sedis</taxon>
        <taxon>Mucoromycota</taxon>
        <taxon>Glomeromycotina</taxon>
        <taxon>Glomeromycetes</taxon>
        <taxon>Diversisporales</taxon>
        <taxon>Acaulosporaceae</taxon>
        <taxon>Acaulospora</taxon>
    </lineage>
</organism>
<dbReference type="AlphaFoldDB" id="A0A9N9JPH3"/>
<name>A0A9N9JPH3_9GLOM</name>
<dbReference type="EMBL" id="CAJVPV010060333">
    <property type="protein sequence ID" value="CAG8789889.1"/>
    <property type="molecule type" value="Genomic_DNA"/>
</dbReference>
<feature type="non-terminal residue" evidence="1">
    <location>
        <position position="1"/>
    </location>
</feature>
<keyword evidence="2" id="KW-1185">Reference proteome</keyword>
<dbReference type="Proteomes" id="UP000789342">
    <property type="component" value="Unassembled WGS sequence"/>
</dbReference>
<evidence type="ECO:0000313" key="2">
    <source>
        <dbReference type="Proteomes" id="UP000789342"/>
    </source>
</evidence>
<protein>
    <submittedName>
        <fullName evidence="1">5706_t:CDS:1</fullName>
    </submittedName>
</protein>
<sequence>PWEIPFRDIRQATYSYAAQGIEPMQWSSSGSATGYAGRKVTADFPDALDHLERGPFGKVVVEIG</sequence>
<comment type="caution">
    <text evidence="1">The sequence shown here is derived from an EMBL/GenBank/DDBJ whole genome shotgun (WGS) entry which is preliminary data.</text>
</comment>
<gene>
    <name evidence="1" type="ORF">AMORRO_LOCUS18049</name>
</gene>
<reference evidence="1" key="1">
    <citation type="submission" date="2021-06" db="EMBL/GenBank/DDBJ databases">
        <authorList>
            <person name="Kallberg Y."/>
            <person name="Tangrot J."/>
            <person name="Rosling A."/>
        </authorList>
    </citation>
    <scope>NUCLEOTIDE SEQUENCE</scope>
    <source>
        <strain evidence="1">CL551</strain>
    </source>
</reference>
<accession>A0A9N9JPH3</accession>
<proteinExistence type="predicted"/>
<evidence type="ECO:0000313" key="1">
    <source>
        <dbReference type="EMBL" id="CAG8789889.1"/>
    </source>
</evidence>